<evidence type="ECO:0000259" key="2">
    <source>
        <dbReference type="Pfam" id="PF05649"/>
    </source>
</evidence>
<protein>
    <recommendedName>
        <fullName evidence="2">Peptidase M13 N-terminal domain-containing protein</fullName>
    </recommendedName>
</protein>
<dbReference type="EMBL" id="WIXE01015919">
    <property type="protein sequence ID" value="KAK5973087.1"/>
    <property type="molecule type" value="Genomic_DNA"/>
</dbReference>
<feature type="domain" description="Peptidase M13 N-terminal" evidence="2">
    <location>
        <begin position="3"/>
        <end position="140"/>
    </location>
</feature>
<sequence>VDPCADLYHYTCGKYIQTPGDQFSFDEGIERALHREITELLESKTPSESKAITASRLFYQKCATAENESRFNRSGGQFLLQKIHAYGYFPLIHSDQFDEDSVDVTSLLTYFNQNRTVLKAILPTVEVDPHNSSRFLITMKGGFVQNLGYLPQRWIAT</sequence>
<evidence type="ECO:0000256" key="1">
    <source>
        <dbReference type="ARBA" id="ARBA00007357"/>
    </source>
</evidence>
<accession>A0AAN8F6D0</accession>
<dbReference type="InterPro" id="IPR024079">
    <property type="entry name" value="MetalloPept_cat_dom_sf"/>
</dbReference>
<dbReference type="Gene3D" id="1.10.1380.10">
    <property type="entry name" value="Neutral endopeptidase , domain2"/>
    <property type="match status" value="1"/>
</dbReference>
<evidence type="ECO:0000313" key="4">
    <source>
        <dbReference type="Proteomes" id="UP001331761"/>
    </source>
</evidence>
<keyword evidence="4" id="KW-1185">Reference proteome</keyword>
<comment type="caution">
    <text evidence="3">The sequence shown here is derived from an EMBL/GenBank/DDBJ whole genome shotgun (WGS) entry which is preliminary data.</text>
</comment>
<evidence type="ECO:0000313" key="3">
    <source>
        <dbReference type="EMBL" id="KAK5973087.1"/>
    </source>
</evidence>
<proteinExistence type="inferred from homology"/>
<dbReference type="GO" id="GO:0004222">
    <property type="term" value="F:metalloendopeptidase activity"/>
    <property type="evidence" value="ECO:0007669"/>
    <property type="project" value="InterPro"/>
</dbReference>
<name>A0AAN8F6D0_TRICO</name>
<dbReference type="GO" id="GO:0006508">
    <property type="term" value="P:proteolysis"/>
    <property type="evidence" value="ECO:0007669"/>
    <property type="project" value="InterPro"/>
</dbReference>
<feature type="non-terminal residue" evidence="3">
    <location>
        <position position="1"/>
    </location>
</feature>
<dbReference type="Gene3D" id="3.40.390.10">
    <property type="entry name" value="Collagenase (Catalytic Domain)"/>
    <property type="match status" value="1"/>
</dbReference>
<dbReference type="InterPro" id="IPR000718">
    <property type="entry name" value="Peptidase_M13"/>
</dbReference>
<dbReference type="AlphaFoldDB" id="A0AAN8F6D0"/>
<comment type="similarity">
    <text evidence="1">Belongs to the peptidase M13 family.</text>
</comment>
<organism evidence="3 4">
    <name type="scientific">Trichostrongylus colubriformis</name>
    <name type="common">Black scour worm</name>
    <dbReference type="NCBI Taxonomy" id="6319"/>
    <lineage>
        <taxon>Eukaryota</taxon>
        <taxon>Metazoa</taxon>
        <taxon>Ecdysozoa</taxon>
        <taxon>Nematoda</taxon>
        <taxon>Chromadorea</taxon>
        <taxon>Rhabditida</taxon>
        <taxon>Rhabditina</taxon>
        <taxon>Rhabditomorpha</taxon>
        <taxon>Strongyloidea</taxon>
        <taxon>Trichostrongylidae</taxon>
        <taxon>Trichostrongylus</taxon>
    </lineage>
</organism>
<dbReference type="Pfam" id="PF05649">
    <property type="entry name" value="Peptidase_M13_N"/>
    <property type="match status" value="1"/>
</dbReference>
<dbReference type="Proteomes" id="UP001331761">
    <property type="component" value="Unassembled WGS sequence"/>
</dbReference>
<gene>
    <name evidence="3" type="ORF">GCK32_017974</name>
</gene>
<dbReference type="PROSITE" id="PS51885">
    <property type="entry name" value="NEPRILYSIN"/>
    <property type="match status" value="1"/>
</dbReference>
<reference evidence="3 4" key="1">
    <citation type="submission" date="2019-10" db="EMBL/GenBank/DDBJ databases">
        <title>Assembly and Annotation for the nematode Trichostrongylus colubriformis.</title>
        <authorList>
            <person name="Martin J."/>
        </authorList>
    </citation>
    <scope>NUCLEOTIDE SEQUENCE [LARGE SCALE GENOMIC DNA]</scope>
    <source>
        <strain evidence="3">G859</strain>
        <tissue evidence="3">Whole worm</tissue>
    </source>
</reference>
<dbReference type="InterPro" id="IPR042089">
    <property type="entry name" value="Peptidase_M13_dom_2"/>
</dbReference>
<dbReference type="InterPro" id="IPR008753">
    <property type="entry name" value="Peptidase_M13_N"/>
</dbReference>
<dbReference type="SUPFAM" id="SSF55486">
    <property type="entry name" value="Metalloproteases ('zincins'), catalytic domain"/>
    <property type="match status" value="1"/>
</dbReference>